<keyword evidence="6 7" id="KW-0472">Membrane</keyword>
<keyword evidence="4 7" id="KW-0812">Transmembrane</keyword>
<dbReference type="EMBL" id="QRDW01000005">
    <property type="protein sequence ID" value="RED49664.1"/>
    <property type="molecule type" value="Genomic_DNA"/>
</dbReference>
<evidence type="ECO:0000256" key="7">
    <source>
        <dbReference type="RuleBase" id="RU362048"/>
    </source>
</evidence>
<dbReference type="AlphaFoldDB" id="A0A3D9HJN5"/>
<feature type="transmembrane region" description="Helical" evidence="7">
    <location>
        <begin position="72"/>
        <end position="90"/>
    </location>
</feature>
<keyword evidence="3" id="KW-1003">Cell membrane</keyword>
<evidence type="ECO:0000256" key="3">
    <source>
        <dbReference type="ARBA" id="ARBA00022475"/>
    </source>
</evidence>
<evidence type="ECO:0000313" key="8">
    <source>
        <dbReference type="EMBL" id="RED49664.1"/>
    </source>
</evidence>
<dbReference type="OrthoDB" id="21094at2"/>
<feature type="transmembrane region" description="Helical" evidence="7">
    <location>
        <begin position="113"/>
        <end position="135"/>
    </location>
</feature>
<keyword evidence="5 7" id="KW-1133">Transmembrane helix</keyword>
<comment type="similarity">
    <text evidence="2 7">Belongs to the UPF0056 (MarC) family.</text>
</comment>
<sequence length="208" mass="22118">MYDVALTTFVALFVIIDPLGNVPIFMALTKGTDLAHQRLMAIKGTITAFLVLSAFAWFGADFLHLLGIGLPAFRIAGGLMLGIIAFEMVFEKRNPRKTKAAEKVHDIASPDDISVFPLAIPLMAGPGSIASVMLLMSQHAGDRAAQIMVNGVLGVVILISMFAFLMVGPISKLMTESATSVVSRLLGIILAALSVQFVIDGIKNSFGI</sequence>
<evidence type="ECO:0000256" key="4">
    <source>
        <dbReference type="ARBA" id="ARBA00022692"/>
    </source>
</evidence>
<evidence type="ECO:0000313" key="9">
    <source>
        <dbReference type="Proteomes" id="UP000256845"/>
    </source>
</evidence>
<name>A0A3D9HJN5_9PROT</name>
<keyword evidence="9" id="KW-1185">Reference proteome</keyword>
<dbReference type="Pfam" id="PF01914">
    <property type="entry name" value="MarC"/>
    <property type="match status" value="1"/>
</dbReference>
<dbReference type="PANTHER" id="PTHR33508">
    <property type="entry name" value="UPF0056 MEMBRANE PROTEIN YHCE"/>
    <property type="match status" value="1"/>
</dbReference>
<accession>A0A3D9HJN5</accession>
<organism evidence="8 9">
    <name type="scientific">Aestuariispira insulae</name>
    <dbReference type="NCBI Taxonomy" id="1461337"/>
    <lineage>
        <taxon>Bacteria</taxon>
        <taxon>Pseudomonadati</taxon>
        <taxon>Pseudomonadota</taxon>
        <taxon>Alphaproteobacteria</taxon>
        <taxon>Rhodospirillales</taxon>
        <taxon>Kiloniellaceae</taxon>
        <taxon>Aestuariispira</taxon>
    </lineage>
</organism>
<evidence type="ECO:0000256" key="2">
    <source>
        <dbReference type="ARBA" id="ARBA00009784"/>
    </source>
</evidence>
<evidence type="ECO:0000256" key="5">
    <source>
        <dbReference type="ARBA" id="ARBA00022989"/>
    </source>
</evidence>
<evidence type="ECO:0000256" key="6">
    <source>
        <dbReference type="ARBA" id="ARBA00023136"/>
    </source>
</evidence>
<gene>
    <name evidence="8" type="ORF">DFP90_10535</name>
</gene>
<feature type="transmembrane region" description="Helical" evidence="7">
    <location>
        <begin position="40"/>
        <end position="60"/>
    </location>
</feature>
<dbReference type="Proteomes" id="UP000256845">
    <property type="component" value="Unassembled WGS sequence"/>
</dbReference>
<dbReference type="InterPro" id="IPR002771">
    <property type="entry name" value="Multi_antbiot-R_MarC"/>
</dbReference>
<dbReference type="PANTHER" id="PTHR33508:SF1">
    <property type="entry name" value="UPF0056 MEMBRANE PROTEIN YHCE"/>
    <property type="match status" value="1"/>
</dbReference>
<feature type="transmembrane region" description="Helical" evidence="7">
    <location>
        <begin position="6"/>
        <end position="28"/>
    </location>
</feature>
<comment type="subcellular location">
    <subcellularLocation>
        <location evidence="1 7">Cell membrane</location>
        <topology evidence="1 7">Multi-pass membrane protein</topology>
    </subcellularLocation>
</comment>
<dbReference type="NCBIfam" id="TIGR00427">
    <property type="entry name" value="NAAT family transporter"/>
    <property type="match status" value="1"/>
</dbReference>
<evidence type="ECO:0000256" key="1">
    <source>
        <dbReference type="ARBA" id="ARBA00004651"/>
    </source>
</evidence>
<feature type="transmembrane region" description="Helical" evidence="7">
    <location>
        <begin position="181"/>
        <end position="199"/>
    </location>
</feature>
<feature type="transmembrane region" description="Helical" evidence="7">
    <location>
        <begin position="147"/>
        <end position="169"/>
    </location>
</feature>
<comment type="caution">
    <text evidence="8">The sequence shown here is derived from an EMBL/GenBank/DDBJ whole genome shotgun (WGS) entry which is preliminary data.</text>
</comment>
<proteinExistence type="inferred from homology"/>
<dbReference type="GO" id="GO:0005886">
    <property type="term" value="C:plasma membrane"/>
    <property type="evidence" value="ECO:0007669"/>
    <property type="project" value="UniProtKB-SubCell"/>
</dbReference>
<reference evidence="8 9" key="1">
    <citation type="submission" date="2018-07" db="EMBL/GenBank/DDBJ databases">
        <title>Genomic Encyclopedia of Type Strains, Phase III (KMG-III): the genomes of soil and plant-associated and newly described type strains.</title>
        <authorList>
            <person name="Whitman W."/>
        </authorList>
    </citation>
    <scope>NUCLEOTIDE SEQUENCE [LARGE SCALE GENOMIC DNA]</scope>
    <source>
        <strain evidence="8 9">CECT 8488</strain>
    </source>
</reference>
<protein>
    <recommendedName>
        <fullName evidence="7">UPF0056 membrane protein</fullName>
    </recommendedName>
</protein>